<dbReference type="Proteomes" id="UP000886129">
    <property type="component" value="Unassembled WGS sequence"/>
</dbReference>
<evidence type="ECO:0000313" key="1">
    <source>
        <dbReference type="EMBL" id="HHF08724.1"/>
    </source>
</evidence>
<keyword evidence="1" id="KW-0132">Cell division</keyword>
<organism evidence="1">
    <name type="scientific">Kosmotoga arenicorallina</name>
    <dbReference type="NCBI Taxonomy" id="688066"/>
    <lineage>
        <taxon>Bacteria</taxon>
        <taxon>Thermotogati</taxon>
        <taxon>Thermotogota</taxon>
        <taxon>Thermotogae</taxon>
        <taxon>Kosmotogales</taxon>
        <taxon>Kosmotogaceae</taxon>
        <taxon>Kosmotoga</taxon>
    </lineage>
</organism>
<gene>
    <name evidence="1" type="primary">zapA</name>
    <name evidence="1" type="ORF">ENL26_02995</name>
</gene>
<dbReference type="GO" id="GO:0051301">
    <property type="term" value="P:cell division"/>
    <property type="evidence" value="ECO:0007669"/>
    <property type="project" value="UniProtKB-KW"/>
</dbReference>
<dbReference type="EMBL" id="DRTH01000183">
    <property type="protein sequence ID" value="HHF08724.1"/>
    <property type="molecule type" value="Genomic_DNA"/>
</dbReference>
<dbReference type="AlphaFoldDB" id="A0A7C5DVE4"/>
<dbReference type="SUPFAM" id="SSF102829">
    <property type="entry name" value="Cell division protein ZapA-like"/>
    <property type="match status" value="1"/>
</dbReference>
<accession>A0A7C5DVE4</accession>
<reference evidence="1" key="1">
    <citation type="journal article" date="2020" name="mSystems">
        <title>Genome- and Community-Level Interaction Insights into Carbon Utilization and Element Cycling Functions of Hydrothermarchaeota in Hydrothermal Sediment.</title>
        <authorList>
            <person name="Zhou Z."/>
            <person name="Liu Y."/>
            <person name="Xu W."/>
            <person name="Pan J."/>
            <person name="Luo Z.H."/>
            <person name="Li M."/>
        </authorList>
    </citation>
    <scope>NUCLEOTIDE SEQUENCE [LARGE SCALE GENOMIC DNA]</scope>
    <source>
        <strain evidence="1">HyVt-80</strain>
    </source>
</reference>
<proteinExistence type="predicted"/>
<sequence>MKRDVTIRLGQKEYILITDSSEEEFLKVTNEIQREYHRLSSQASKAEIDEILIVMIANLILNQLKLEDKLNSCVSKINEVLSKYPKSGERTKNQE</sequence>
<protein>
    <submittedName>
        <fullName evidence="1">Cell division protein ZapA</fullName>
    </submittedName>
</protein>
<name>A0A7C5DVE4_9BACT</name>
<dbReference type="InterPro" id="IPR036192">
    <property type="entry name" value="Cell_div_ZapA-like_sf"/>
</dbReference>
<keyword evidence="1" id="KW-0131">Cell cycle</keyword>
<comment type="caution">
    <text evidence="1">The sequence shown here is derived from an EMBL/GenBank/DDBJ whole genome shotgun (WGS) entry which is preliminary data.</text>
</comment>